<feature type="region of interest" description="Disordered" evidence="1">
    <location>
        <begin position="1"/>
        <end position="24"/>
    </location>
</feature>
<reference evidence="2 3" key="1">
    <citation type="submission" date="2020-08" db="EMBL/GenBank/DDBJ databases">
        <authorList>
            <person name="Newling K."/>
            <person name="Davey J."/>
            <person name="Forrester S."/>
        </authorList>
    </citation>
    <scope>NUCLEOTIDE SEQUENCE [LARGE SCALE GENOMIC DNA]</scope>
    <source>
        <strain evidence="3">Crithidia deanei Carvalho (ATCC PRA-265)</strain>
    </source>
</reference>
<accession>A0A7G2CBH3</accession>
<dbReference type="Proteomes" id="UP000515908">
    <property type="component" value="Chromosome 08"/>
</dbReference>
<organism evidence="2 3">
    <name type="scientific">Angomonas deanei</name>
    <dbReference type="NCBI Taxonomy" id="59799"/>
    <lineage>
        <taxon>Eukaryota</taxon>
        <taxon>Discoba</taxon>
        <taxon>Euglenozoa</taxon>
        <taxon>Kinetoplastea</taxon>
        <taxon>Metakinetoplastina</taxon>
        <taxon>Trypanosomatida</taxon>
        <taxon>Trypanosomatidae</taxon>
        <taxon>Strigomonadinae</taxon>
        <taxon>Angomonas</taxon>
    </lineage>
</organism>
<evidence type="ECO:0000256" key="1">
    <source>
        <dbReference type="SAM" id="MobiDB-lite"/>
    </source>
</evidence>
<sequence length="155" mass="17553">MTQVGKRARETGPDKEEASESLREAVKDVNHNVVSLLLDKYDKANEESLHFRDHWETSVKRFIARQKDYVSLRLNELTTEKRYELSNLTQQASVAHLETSAVDAANSVLDRLTALQSFNNYASRMLEGEQDRNRTLLEDLSLFLSLGARAGDGPT</sequence>
<evidence type="ECO:0000313" key="3">
    <source>
        <dbReference type="Proteomes" id="UP000515908"/>
    </source>
</evidence>
<dbReference type="AlphaFoldDB" id="A0A7G2CBH3"/>
<evidence type="ECO:0000313" key="2">
    <source>
        <dbReference type="EMBL" id="CAD2217156.1"/>
    </source>
</evidence>
<proteinExistence type="predicted"/>
<dbReference type="VEuPathDB" id="TriTrypDB:ADEAN_000463400"/>
<gene>
    <name evidence="2" type="ORF">ADEAN_000463400</name>
</gene>
<keyword evidence="3" id="KW-1185">Reference proteome</keyword>
<name>A0A7G2CBH3_9TRYP</name>
<dbReference type="EMBL" id="LR877152">
    <property type="protein sequence ID" value="CAD2217156.1"/>
    <property type="molecule type" value="Genomic_DNA"/>
</dbReference>
<feature type="compositionally biased region" description="Basic and acidic residues" evidence="1">
    <location>
        <begin position="7"/>
        <end position="24"/>
    </location>
</feature>
<protein>
    <submittedName>
        <fullName evidence="2">Uncharacterized protein</fullName>
    </submittedName>
</protein>